<feature type="transmembrane region" description="Helical" evidence="6">
    <location>
        <begin position="130"/>
        <end position="155"/>
    </location>
</feature>
<sequence length="189" mass="21047">ACSCCKQIPNQTTTTQHITNMAGVFVRSDKRFSIDDAFEEENDEAIKIYGSTTERSPLKPKNRSITSDESIIVQIDDANHRPHSTRLTFADDTLSRDSDSLIHDGSYHTGFFDPSQACWHHPKIRENWKIVLAAVNLLIVGIGLLLTSIVVIFIPDTGLQGFVFFVAGCICFIPGAYHVVYIYLAVKGK</sequence>
<evidence type="ECO:0008006" key="8">
    <source>
        <dbReference type="Google" id="ProtNLM"/>
    </source>
</evidence>
<dbReference type="PANTHER" id="PTHR13558">
    <property type="entry name" value="TRANSMEMBRANE PROTEIN 134"/>
    <property type="match status" value="1"/>
</dbReference>
<keyword evidence="5 6" id="KW-0472">Membrane</keyword>
<dbReference type="Pfam" id="PF05915">
    <property type="entry name" value="TMEM_230_134"/>
    <property type="match status" value="1"/>
</dbReference>
<dbReference type="GO" id="GO:0016020">
    <property type="term" value="C:membrane"/>
    <property type="evidence" value="ECO:0007669"/>
    <property type="project" value="UniProtKB-SubCell"/>
</dbReference>
<dbReference type="InterPro" id="IPR039714">
    <property type="entry name" value="TMEM134"/>
</dbReference>
<evidence type="ECO:0000256" key="6">
    <source>
        <dbReference type="SAM" id="Phobius"/>
    </source>
</evidence>
<comment type="similarity">
    <text evidence="2">Belongs to the TMEM134/TMEM230 family.</text>
</comment>
<feature type="transmembrane region" description="Helical" evidence="6">
    <location>
        <begin position="161"/>
        <end position="186"/>
    </location>
</feature>
<evidence type="ECO:0000256" key="2">
    <source>
        <dbReference type="ARBA" id="ARBA00007743"/>
    </source>
</evidence>
<evidence type="ECO:0000256" key="5">
    <source>
        <dbReference type="ARBA" id="ARBA00023136"/>
    </source>
</evidence>
<organism evidence="7">
    <name type="scientific">Cuerna arida</name>
    <dbReference type="NCBI Taxonomy" id="1464854"/>
    <lineage>
        <taxon>Eukaryota</taxon>
        <taxon>Metazoa</taxon>
        <taxon>Ecdysozoa</taxon>
        <taxon>Arthropoda</taxon>
        <taxon>Hexapoda</taxon>
        <taxon>Insecta</taxon>
        <taxon>Pterygota</taxon>
        <taxon>Neoptera</taxon>
        <taxon>Paraneoptera</taxon>
        <taxon>Hemiptera</taxon>
        <taxon>Auchenorrhyncha</taxon>
        <taxon>Membracoidea</taxon>
        <taxon>Cicadellidae</taxon>
        <taxon>Cicadellinae</taxon>
        <taxon>Proconiini</taxon>
        <taxon>Cuerna</taxon>
    </lineage>
</organism>
<keyword evidence="4 6" id="KW-1133">Transmembrane helix</keyword>
<proteinExistence type="inferred from homology"/>
<gene>
    <name evidence="7" type="ORF">g.45480</name>
</gene>
<feature type="non-terminal residue" evidence="7">
    <location>
        <position position="1"/>
    </location>
</feature>
<dbReference type="EMBL" id="GECZ01031488">
    <property type="protein sequence ID" value="JAS38281.1"/>
    <property type="molecule type" value="Transcribed_RNA"/>
</dbReference>
<protein>
    <recommendedName>
        <fullName evidence="8">Transmembrane protein 134</fullName>
    </recommendedName>
</protein>
<dbReference type="AlphaFoldDB" id="A0A1B6EK55"/>
<dbReference type="InterPro" id="IPR008590">
    <property type="entry name" value="TMEM_230/134"/>
</dbReference>
<feature type="non-terminal residue" evidence="7">
    <location>
        <position position="189"/>
    </location>
</feature>
<name>A0A1B6EK55_9HEMI</name>
<comment type="subcellular location">
    <subcellularLocation>
        <location evidence="1">Membrane</location>
        <topology evidence="1">Multi-pass membrane protein</topology>
    </subcellularLocation>
</comment>
<accession>A0A1B6EK55</accession>
<evidence type="ECO:0000256" key="1">
    <source>
        <dbReference type="ARBA" id="ARBA00004141"/>
    </source>
</evidence>
<keyword evidence="3 6" id="KW-0812">Transmembrane</keyword>
<dbReference type="PANTHER" id="PTHR13558:SF1">
    <property type="entry name" value="TRANSMEMBRANE PROTEIN 134"/>
    <property type="match status" value="1"/>
</dbReference>
<evidence type="ECO:0000256" key="4">
    <source>
        <dbReference type="ARBA" id="ARBA00022989"/>
    </source>
</evidence>
<evidence type="ECO:0000256" key="3">
    <source>
        <dbReference type="ARBA" id="ARBA00022692"/>
    </source>
</evidence>
<evidence type="ECO:0000313" key="7">
    <source>
        <dbReference type="EMBL" id="JAS38281.1"/>
    </source>
</evidence>
<reference evidence="7" key="1">
    <citation type="submission" date="2015-11" db="EMBL/GenBank/DDBJ databases">
        <title>De novo transcriptome assembly of four potential Pierce s Disease insect vectors from Arizona vineyards.</title>
        <authorList>
            <person name="Tassone E.E."/>
        </authorList>
    </citation>
    <scope>NUCLEOTIDE SEQUENCE</scope>
</reference>